<reference evidence="1 2" key="1">
    <citation type="submission" date="2015-05" db="EMBL/GenBank/DDBJ databases">
        <title>Evolution of Trichinella species and genotypes.</title>
        <authorList>
            <person name="Korhonen P.K."/>
            <person name="Edoardo P."/>
            <person name="Giuseppe L.R."/>
            <person name="Gasser R.B."/>
        </authorList>
    </citation>
    <scope>NUCLEOTIDE SEQUENCE [LARGE SCALE GENOMIC DNA]</scope>
    <source>
        <strain evidence="1">ISS10</strain>
    </source>
</reference>
<keyword evidence="2" id="KW-1185">Reference proteome</keyword>
<feature type="non-terminal residue" evidence="1">
    <location>
        <position position="1"/>
    </location>
</feature>
<organism evidence="1 2">
    <name type="scientific">Trichinella nativa</name>
    <dbReference type="NCBI Taxonomy" id="6335"/>
    <lineage>
        <taxon>Eukaryota</taxon>
        <taxon>Metazoa</taxon>
        <taxon>Ecdysozoa</taxon>
        <taxon>Nematoda</taxon>
        <taxon>Enoplea</taxon>
        <taxon>Dorylaimia</taxon>
        <taxon>Trichinellida</taxon>
        <taxon>Trichinellidae</taxon>
        <taxon>Trichinella</taxon>
    </lineage>
</organism>
<dbReference type="Proteomes" id="UP000054721">
    <property type="component" value="Unassembled WGS sequence"/>
</dbReference>
<name>A0A0V1KHF5_9BILA</name>
<feature type="non-terminal residue" evidence="1">
    <location>
        <position position="30"/>
    </location>
</feature>
<protein>
    <submittedName>
        <fullName evidence="1">Uncharacterized protein</fullName>
    </submittedName>
</protein>
<proteinExistence type="predicted"/>
<dbReference type="AlphaFoldDB" id="A0A0V1KHF5"/>
<dbReference type="EMBL" id="JYDW01002764">
    <property type="protein sequence ID" value="KRZ46600.1"/>
    <property type="molecule type" value="Genomic_DNA"/>
</dbReference>
<comment type="caution">
    <text evidence="1">The sequence shown here is derived from an EMBL/GenBank/DDBJ whole genome shotgun (WGS) entry which is preliminary data.</text>
</comment>
<accession>A0A0V1KHF5</accession>
<sequence>LPIAPQLAVVLHAYSSTHTLSPECGDLVRL</sequence>
<evidence type="ECO:0000313" key="2">
    <source>
        <dbReference type="Proteomes" id="UP000054721"/>
    </source>
</evidence>
<gene>
    <name evidence="1" type="ORF">T02_3312</name>
</gene>
<evidence type="ECO:0000313" key="1">
    <source>
        <dbReference type="EMBL" id="KRZ46600.1"/>
    </source>
</evidence>